<keyword evidence="6" id="KW-0835">Urea cycle</keyword>
<dbReference type="PROSITE" id="PS00097">
    <property type="entry name" value="CARBAMOYLTRANSFERASE"/>
    <property type="match status" value="1"/>
</dbReference>
<comment type="subcellular location">
    <subcellularLocation>
        <location evidence="1">Mitochondrion matrix</location>
    </subcellularLocation>
</comment>
<feature type="domain" description="Aspartate/ornithine carbamoyltransferase Asp/Orn-binding" evidence="13">
    <location>
        <begin position="182"/>
        <end position="331"/>
    </location>
</feature>
<sequence length="583" mass="65245">MLSTGRTNKISKHLMQHLRQRHGEPTKPQVHLKGCDLLTLQNYTPEEIKYLLWMASDLKERIKHKGEYLPLLQGKSLAMIFEKRSTRTRLSTETGFALLGGHPCFLTLQDIHLGINESITDTARVLSTMTDAVLARVYKHADLEVLAQEATIPVINGLSDSDHPLQILADYLTLREHYGSLKGLTLCWIGDGNNVLNSIMLSAAKFGMDLQIATPKGFEPNPMVTEVAEEYSRKYRTKMFLTTDPFEAAKGANVLITDTWISMGQEEEKQNRLRAFRGYQITMQTGRLAAPDWTFLHCLPRKPEEVDDEVFYSPQSLVFQEAENRKWTIMANIERSYHNANICPASDPKRYRKPEKKVVLVHNYWYIVLPPGTRLYLIVPIVCFQLVMHAKAQPTTRTLVAEQKVTNCLWHWLHFEAAAAAAAAAVSLSKEQCFSEPPEGRCPLRGEKAPPRPREDEEEEDNGLLSPFPCHHSATTPPPPSAFHAWALPALRTTAAGSRGGGGGGAARPLARYGCCPAAGAAGVVASQQPGFQYYGIEENGDQTRDNVSENPPDHLLVRFLDDVSLCMQLLRRERVESIIAHC</sequence>
<keyword evidence="7" id="KW-0055">Arginine biosynthesis</keyword>
<comment type="similarity">
    <text evidence="3">Belongs to the aspartate/ornithine carbamoyltransferase superfamily. OTCase family.</text>
</comment>
<keyword evidence="16" id="KW-1185">Reference proteome</keyword>
<evidence type="ECO:0000256" key="12">
    <source>
        <dbReference type="SAM" id="MobiDB-lite"/>
    </source>
</evidence>
<evidence type="ECO:0000256" key="2">
    <source>
        <dbReference type="ARBA" id="ARBA00004695"/>
    </source>
</evidence>
<keyword evidence="10" id="KW-0809">Transit peptide</keyword>
<dbReference type="GO" id="GO:0005759">
    <property type="term" value="C:mitochondrial matrix"/>
    <property type="evidence" value="ECO:0007669"/>
    <property type="project" value="UniProtKB-SubCell"/>
</dbReference>
<evidence type="ECO:0000256" key="9">
    <source>
        <dbReference type="ARBA" id="ARBA00022679"/>
    </source>
</evidence>
<dbReference type="GO" id="GO:0004585">
    <property type="term" value="F:ornithine carbamoyltransferase activity"/>
    <property type="evidence" value="ECO:0007669"/>
    <property type="project" value="UniProtKB-EC"/>
</dbReference>
<evidence type="ECO:0000256" key="3">
    <source>
        <dbReference type="ARBA" id="ARBA00007805"/>
    </source>
</evidence>
<dbReference type="OrthoDB" id="10252326at2759"/>
<gene>
    <name evidence="15" type="ORF">JRQ81_020163</name>
</gene>
<evidence type="ECO:0000256" key="1">
    <source>
        <dbReference type="ARBA" id="ARBA00004305"/>
    </source>
</evidence>
<evidence type="ECO:0000256" key="11">
    <source>
        <dbReference type="ARBA" id="ARBA00023128"/>
    </source>
</evidence>
<keyword evidence="11" id="KW-0496">Mitochondrion</keyword>
<dbReference type="GO" id="GO:0019240">
    <property type="term" value="P:citrulline biosynthetic process"/>
    <property type="evidence" value="ECO:0007669"/>
    <property type="project" value="TreeGrafter"/>
</dbReference>
<keyword evidence="8" id="KW-0028">Amino-acid biosynthesis</keyword>
<name>A0A9Q0XPB8_9SAUR</name>
<dbReference type="InterPro" id="IPR006130">
    <property type="entry name" value="Asp/Orn_carbamoylTrfase"/>
</dbReference>
<dbReference type="InterPro" id="IPR006132">
    <property type="entry name" value="Asp/Orn_carbamoyltranf_P-bd"/>
</dbReference>
<comment type="caution">
    <text evidence="15">The sequence shown here is derived from an EMBL/GenBank/DDBJ whole genome shotgun (WGS) entry which is preliminary data.</text>
</comment>
<dbReference type="PRINTS" id="PR00100">
    <property type="entry name" value="AOTCASE"/>
</dbReference>
<evidence type="ECO:0000256" key="6">
    <source>
        <dbReference type="ARBA" id="ARBA00022436"/>
    </source>
</evidence>
<dbReference type="GO" id="GO:0000050">
    <property type="term" value="P:urea cycle"/>
    <property type="evidence" value="ECO:0007669"/>
    <property type="project" value="UniProtKB-KW"/>
</dbReference>
<dbReference type="InterPro" id="IPR006131">
    <property type="entry name" value="Asp_carbamoyltransf_Asp/Orn-bd"/>
</dbReference>
<dbReference type="PANTHER" id="PTHR45753:SF3">
    <property type="entry name" value="ORNITHINE TRANSCARBAMYLASE, MITOCHONDRIAL"/>
    <property type="match status" value="1"/>
</dbReference>
<dbReference type="AlphaFoldDB" id="A0A9Q0XPB8"/>
<proteinExistence type="inferred from homology"/>
<reference evidence="15" key="1">
    <citation type="journal article" date="2023" name="DNA Res.">
        <title>Chromosome-level genome assembly of Phrynocephalus forsythii using third-generation DNA sequencing and Hi-C analysis.</title>
        <authorList>
            <person name="Qi Y."/>
            <person name="Zhao W."/>
            <person name="Zhao Y."/>
            <person name="Niu C."/>
            <person name="Cao S."/>
            <person name="Zhang Y."/>
        </authorList>
    </citation>
    <scope>NUCLEOTIDE SEQUENCE</scope>
    <source>
        <tissue evidence="15">Muscle</tissue>
    </source>
</reference>
<evidence type="ECO:0000256" key="7">
    <source>
        <dbReference type="ARBA" id="ARBA00022571"/>
    </source>
</evidence>
<keyword evidence="9" id="KW-0808">Transferase</keyword>
<dbReference type="FunFam" id="3.40.50.1370:FF:000010">
    <property type="entry name" value="Ornithine carbamoyltransferase, mitochondrial"/>
    <property type="match status" value="1"/>
</dbReference>
<evidence type="ECO:0000259" key="14">
    <source>
        <dbReference type="Pfam" id="PF02729"/>
    </source>
</evidence>
<dbReference type="NCBIfam" id="NF001986">
    <property type="entry name" value="PRK00779.1"/>
    <property type="match status" value="1"/>
</dbReference>
<dbReference type="PRINTS" id="PR00102">
    <property type="entry name" value="OTCASE"/>
</dbReference>
<dbReference type="EC" id="2.1.3.3" evidence="5"/>
<dbReference type="InterPro" id="IPR002292">
    <property type="entry name" value="Orn/put_carbamltrans"/>
</dbReference>
<evidence type="ECO:0000256" key="4">
    <source>
        <dbReference type="ARBA" id="ARBA00011233"/>
    </source>
</evidence>
<dbReference type="EMBL" id="JAPFRF010000010">
    <property type="protein sequence ID" value="KAJ7320652.1"/>
    <property type="molecule type" value="Genomic_DNA"/>
</dbReference>
<accession>A0A9Q0XPB8</accession>
<dbReference type="InterPro" id="IPR036901">
    <property type="entry name" value="Asp/Orn_carbamoylTrfase_sf"/>
</dbReference>
<dbReference type="NCBIfam" id="TIGR00658">
    <property type="entry name" value="orni_carb_tr"/>
    <property type="match status" value="1"/>
</dbReference>
<dbReference type="GO" id="GO:0016597">
    <property type="term" value="F:amino acid binding"/>
    <property type="evidence" value="ECO:0007669"/>
    <property type="project" value="InterPro"/>
</dbReference>
<dbReference type="GO" id="GO:0042450">
    <property type="term" value="P:L-arginine biosynthetic process via ornithine"/>
    <property type="evidence" value="ECO:0007669"/>
    <property type="project" value="TreeGrafter"/>
</dbReference>
<protein>
    <recommendedName>
        <fullName evidence="5">ornithine carbamoyltransferase</fullName>
        <ecNumber evidence="5">2.1.3.3</ecNumber>
    </recommendedName>
</protein>
<feature type="compositionally biased region" description="Basic and acidic residues" evidence="12">
    <location>
        <begin position="438"/>
        <end position="455"/>
    </location>
</feature>
<evidence type="ECO:0000259" key="13">
    <source>
        <dbReference type="Pfam" id="PF00185"/>
    </source>
</evidence>
<evidence type="ECO:0000313" key="15">
    <source>
        <dbReference type="EMBL" id="KAJ7320652.1"/>
    </source>
</evidence>
<dbReference type="Pfam" id="PF00185">
    <property type="entry name" value="OTCace"/>
    <property type="match status" value="1"/>
</dbReference>
<comment type="subunit">
    <text evidence="4">Homotrimer.</text>
</comment>
<feature type="region of interest" description="Disordered" evidence="12">
    <location>
        <begin position="434"/>
        <end position="471"/>
    </location>
</feature>
<dbReference type="Pfam" id="PF02729">
    <property type="entry name" value="OTCace_N"/>
    <property type="match status" value="1"/>
</dbReference>
<dbReference type="FunFam" id="3.40.50.1370:FF:000009">
    <property type="entry name" value="Ornithine carbamoyltransferase, mitochondrial"/>
    <property type="match status" value="1"/>
</dbReference>
<evidence type="ECO:0000256" key="8">
    <source>
        <dbReference type="ARBA" id="ARBA00022605"/>
    </source>
</evidence>
<evidence type="ECO:0000313" key="16">
    <source>
        <dbReference type="Proteomes" id="UP001142489"/>
    </source>
</evidence>
<dbReference type="Proteomes" id="UP001142489">
    <property type="component" value="Unassembled WGS sequence"/>
</dbReference>
<organism evidence="15 16">
    <name type="scientific">Phrynocephalus forsythii</name>
    <dbReference type="NCBI Taxonomy" id="171643"/>
    <lineage>
        <taxon>Eukaryota</taxon>
        <taxon>Metazoa</taxon>
        <taxon>Chordata</taxon>
        <taxon>Craniata</taxon>
        <taxon>Vertebrata</taxon>
        <taxon>Euteleostomi</taxon>
        <taxon>Lepidosauria</taxon>
        <taxon>Squamata</taxon>
        <taxon>Bifurcata</taxon>
        <taxon>Unidentata</taxon>
        <taxon>Episquamata</taxon>
        <taxon>Toxicofera</taxon>
        <taxon>Iguania</taxon>
        <taxon>Acrodonta</taxon>
        <taxon>Agamidae</taxon>
        <taxon>Agaminae</taxon>
        <taxon>Phrynocephalus</taxon>
    </lineage>
</organism>
<feature type="domain" description="Aspartate/ornithine carbamoyltransferase carbamoyl-P binding" evidence="14">
    <location>
        <begin position="36"/>
        <end position="176"/>
    </location>
</feature>
<dbReference type="SUPFAM" id="SSF53671">
    <property type="entry name" value="Aspartate/ornithine carbamoyltransferase"/>
    <property type="match status" value="1"/>
</dbReference>
<comment type="pathway">
    <text evidence="2">Nitrogen metabolism; urea cycle; L-citrulline from L-ornithine and carbamoyl phosphate: step 1/1.</text>
</comment>
<evidence type="ECO:0000256" key="10">
    <source>
        <dbReference type="ARBA" id="ARBA00022946"/>
    </source>
</evidence>
<dbReference type="PANTHER" id="PTHR45753">
    <property type="entry name" value="ORNITHINE CARBAMOYLTRANSFERASE, MITOCHONDRIAL"/>
    <property type="match status" value="1"/>
</dbReference>
<dbReference type="Gene3D" id="3.40.50.1370">
    <property type="entry name" value="Aspartate/ornithine carbamoyltransferase"/>
    <property type="match status" value="2"/>
</dbReference>
<evidence type="ECO:0000256" key="5">
    <source>
        <dbReference type="ARBA" id="ARBA00013007"/>
    </source>
</evidence>